<keyword evidence="2" id="KW-1185">Reference proteome</keyword>
<dbReference type="Gramene" id="CDY09674">
    <property type="protein sequence ID" value="CDY09674"/>
    <property type="gene ID" value="GSBRNA2T00031341001"/>
</dbReference>
<reference evidence="1 2" key="1">
    <citation type="journal article" date="2014" name="Science">
        <title>Plant genetics. Early allopolyploid evolution in the post-Neolithic Brassica napus oilseed genome.</title>
        <authorList>
            <person name="Chalhoub B."/>
            <person name="Denoeud F."/>
            <person name="Liu S."/>
            <person name="Parkin I.A."/>
            <person name="Tang H."/>
            <person name="Wang X."/>
            <person name="Chiquet J."/>
            <person name="Belcram H."/>
            <person name="Tong C."/>
            <person name="Samans B."/>
            <person name="Correa M."/>
            <person name="Da Silva C."/>
            <person name="Just J."/>
            <person name="Falentin C."/>
            <person name="Koh C.S."/>
            <person name="Le Clainche I."/>
            <person name="Bernard M."/>
            <person name="Bento P."/>
            <person name="Noel B."/>
            <person name="Labadie K."/>
            <person name="Alberti A."/>
            <person name="Charles M."/>
            <person name="Arnaud D."/>
            <person name="Guo H."/>
            <person name="Daviaud C."/>
            <person name="Alamery S."/>
            <person name="Jabbari K."/>
            <person name="Zhao M."/>
            <person name="Edger P.P."/>
            <person name="Chelaifa H."/>
            <person name="Tack D."/>
            <person name="Lassalle G."/>
            <person name="Mestiri I."/>
            <person name="Schnel N."/>
            <person name="Le Paslier M.C."/>
            <person name="Fan G."/>
            <person name="Renault V."/>
            <person name="Bayer P.E."/>
            <person name="Golicz A.A."/>
            <person name="Manoli S."/>
            <person name="Lee T.H."/>
            <person name="Thi V.H."/>
            <person name="Chalabi S."/>
            <person name="Hu Q."/>
            <person name="Fan C."/>
            <person name="Tollenaere R."/>
            <person name="Lu Y."/>
            <person name="Battail C."/>
            <person name="Shen J."/>
            <person name="Sidebottom C.H."/>
            <person name="Wang X."/>
            <person name="Canaguier A."/>
            <person name="Chauveau A."/>
            <person name="Berard A."/>
            <person name="Deniot G."/>
            <person name="Guan M."/>
            <person name="Liu Z."/>
            <person name="Sun F."/>
            <person name="Lim Y.P."/>
            <person name="Lyons E."/>
            <person name="Town C.D."/>
            <person name="Bancroft I."/>
            <person name="Wang X."/>
            <person name="Meng J."/>
            <person name="Ma J."/>
            <person name="Pires J.C."/>
            <person name="King G.J."/>
            <person name="Brunel D."/>
            <person name="Delourme R."/>
            <person name="Renard M."/>
            <person name="Aury J.M."/>
            <person name="Adams K.L."/>
            <person name="Batley J."/>
            <person name="Snowdon R.J."/>
            <person name="Tost J."/>
            <person name="Edwards D."/>
            <person name="Zhou Y."/>
            <person name="Hua W."/>
            <person name="Sharpe A.G."/>
            <person name="Paterson A.H."/>
            <person name="Guan C."/>
            <person name="Wincker P."/>
        </authorList>
    </citation>
    <scope>NUCLEOTIDE SEQUENCE [LARGE SCALE GENOMIC DNA]</scope>
    <source>
        <strain evidence="2">cv. Darmor-bzh</strain>
    </source>
</reference>
<organism evidence="1 2">
    <name type="scientific">Brassica napus</name>
    <name type="common">Rape</name>
    <dbReference type="NCBI Taxonomy" id="3708"/>
    <lineage>
        <taxon>Eukaryota</taxon>
        <taxon>Viridiplantae</taxon>
        <taxon>Streptophyta</taxon>
        <taxon>Embryophyta</taxon>
        <taxon>Tracheophyta</taxon>
        <taxon>Spermatophyta</taxon>
        <taxon>Magnoliopsida</taxon>
        <taxon>eudicotyledons</taxon>
        <taxon>Gunneridae</taxon>
        <taxon>Pentapetalae</taxon>
        <taxon>rosids</taxon>
        <taxon>malvids</taxon>
        <taxon>Brassicales</taxon>
        <taxon>Brassicaceae</taxon>
        <taxon>Brassiceae</taxon>
        <taxon>Brassica</taxon>
    </lineage>
</organism>
<dbReference type="EMBL" id="LK031998">
    <property type="protein sequence ID" value="CDY09674.1"/>
    <property type="molecule type" value="Genomic_DNA"/>
</dbReference>
<dbReference type="AlphaFoldDB" id="A0A078F9J1"/>
<evidence type="ECO:0000313" key="1">
    <source>
        <dbReference type="EMBL" id="CDY09674.1"/>
    </source>
</evidence>
<dbReference type="PaxDb" id="3708-A0A078F9J1"/>
<proteinExistence type="predicted"/>
<dbReference type="Proteomes" id="UP000028999">
    <property type="component" value="Unassembled WGS sequence"/>
</dbReference>
<evidence type="ECO:0000313" key="2">
    <source>
        <dbReference type="Proteomes" id="UP000028999"/>
    </source>
</evidence>
<sequence>MPRFNSASLSIAAAVPFISAATAAPFVSDRLPRCSSPPLLLLFQIVWVQACS</sequence>
<name>A0A078F9J1_BRANA</name>
<protein>
    <submittedName>
        <fullName evidence="1">BnaC07g33870D protein</fullName>
    </submittedName>
</protein>
<accession>A0A078F9J1</accession>
<gene>
    <name evidence="1" type="primary">BnaC07g33870D</name>
    <name evidence="1" type="ORF">GSBRNA2T00031341001</name>
</gene>